<protein>
    <submittedName>
        <fullName evidence="2">Uncharacterized protein</fullName>
    </submittedName>
</protein>
<comment type="caution">
    <text evidence="2">The sequence shown here is derived from an EMBL/GenBank/DDBJ whole genome shotgun (WGS) entry which is preliminary data.</text>
</comment>
<keyword evidence="1" id="KW-1133">Transmembrane helix</keyword>
<dbReference type="Proteomes" id="UP001196413">
    <property type="component" value="Unassembled WGS sequence"/>
</dbReference>
<keyword evidence="1" id="KW-0472">Membrane</keyword>
<accession>A0AAD5MFT6</accession>
<organism evidence="2 3">
    <name type="scientific">Parelaphostrongylus tenuis</name>
    <name type="common">Meningeal worm</name>
    <dbReference type="NCBI Taxonomy" id="148309"/>
    <lineage>
        <taxon>Eukaryota</taxon>
        <taxon>Metazoa</taxon>
        <taxon>Ecdysozoa</taxon>
        <taxon>Nematoda</taxon>
        <taxon>Chromadorea</taxon>
        <taxon>Rhabditida</taxon>
        <taxon>Rhabditina</taxon>
        <taxon>Rhabditomorpha</taxon>
        <taxon>Strongyloidea</taxon>
        <taxon>Metastrongylidae</taxon>
        <taxon>Parelaphostrongylus</taxon>
    </lineage>
</organism>
<keyword evidence="3" id="KW-1185">Reference proteome</keyword>
<sequence length="82" mass="8980">MAHQVIHLSGVVDSPAWFIRSLRFLSVPVLGIAGTINLFVIGTNGGKLIIYTITDQPRAEDVCKMLKTIALRHSAPIIQQVQ</sequence>
<dbReference type="AlphaFoldDB" id="A0AAD5MFT6"/>
<evidence type="ECO:0000313" key="2">
    <source>
        <dbReference type="EMBL" id="KAJ1357170.1"/>
    </source>
</evidence>
<name>A0AAD5MFT6_PARTN</name>
<reference evidence="2" key="1">
    <citation type="submission" date="2021-06" db="EMBL/GenBank/DDBJ databases">
        <title>Parelaphostrongylus tenuis whole genome reference sequence.</title>
        <authorList>
            <person name="Garwood T.J."/>
            <person name="Larsen P.A."/>
            <person name="Fountain-Jones N.M."/>
            <person name="Garbe J.R."/>
            <person name="Macchietto M.G."/>
            <person name="Kania S.A."/>
            <person name="Gerhold R.W."/>
            <person name="Richards J.E."/>
            <person name="Wolf T.M."/>
        </authorList>
    </citation>
    <scope>NUCLEOTIDE SEQUENCE</scope>
    <source>
        <strain evidence="2">MNPRO001-30</strain>
        <tissue evidence="2">Meninges</tissue>
    </source>
</reference>
<keyword evidence="1" id="KW-0812">Transmembrane</keyword>
<gene>
    <name evidence="2" type="ORF">KIN20_015246</name>
</gene>
<dbReference type="EMBL" id="JAHQIW010003056">
    <property type="protein sequence ID" value="KAJ1357170.1"/>
    <property type="molecule type" value="Genomic_DNA"/>
</dbReference>
<evidence type="ECO:0000256" key="1">
    <source>
        <dbReference type="SAM" id="Phobius"/>
    </source>
</evidence>
<evidence type="ECO:0000313" key="3">
    <source>
        <dbReference type="Proteomes" id="UP001196413"/>
    </source>
</evidence>
<proteinExistence type="predicted"/>
<feature type="transmembrane region" description="Helical" evidence="1">
    <location>
        <begin position="22"/>
        <end position="41"/>
    </location>
</feature>